<reference evidence="2" key="2">
    <citation type="journal article" date="2021" name="Genome Biol. Evol.">
        <title>Developing a high-quality reference genome for a parasitic bivalve with doubly uniparental inheritance (Bivalvia: Unionida).</title>
        <authorList>
            <person name="Smith C.H."/>
        </authorList>
    </citation>
    <scope>NUCLEOTIDE SEQUENCE</scope>
    <source>
        <strain evidence="2">CHS0354</strain>
        <tissue evidence="2">Mantle</tissue>
    </source>
</reference>
<dbReference type="Pfam" id="PF00650">
    <property type="entry name" value="CRAL_TRIO"/>
    <property type="match status" value="1"/>
</dbReference>
<dbReference type="PANTHER" id="PTHR10174:SF130">
    <property type="entry name" value="ALPHA-TOCOPHEROL TRANSFER PROTEIN-LIKE"/>
    <property type="match status" value="1"/>
</dbReference>
<dbReference type="AlphaFoldDB" id="A0AAE0TE82"/>
<feature type="domain" description="CRAL-TRIO" evidence="1">
    <location>
        <begin position="68"/>
        <end position="180"/>
    </location>
</feature>
<reference evidence="2" key="3">
    <citation type="submission" date="2023-05" db="EMBL/GenBank/DDBJ databases">
        <authorList>
            <person name="Smith C.H."/>
        </authorList>
    </citation>
    <scope>NUCLEOTIDE SEQUENCE</scope>
    <source>
        <strain evidence="2">CHS0354</strain>
        <tissue evidence="2">Mantle</tissue>
    </source>
</reference>
<dbReference type="EMBL" id="JAEAOA010001126">
    <property type="protein sequence ID" value="KAK3608709.1"/>
    <property type="molecule type" value="Genomic_DNA"/>
</dbReference>
<organism evidence="2 3">
    <name type="scientific">Potamilus streckersoni</name>
    <dbReference type="NCBI Taxonomy" id="2493646"/>
    <lineage>
        <taxon>Eukaryota</taxon>
        <taxon>Metazoa</taxon>
        <taxon>Spiralia</taxon>
        <taxon>Lophotrochozoa</taxon>
        <taxon>Mollusca</taxon>
        <taxon>Bivalvia</taxon>
        <taxon>Autobranchia</taxon>
        <taxon>Heteroconchia</taxon>
        <taxon>Palaeoheterodonta</taxon>
        <taxon>Unionida</taxon>
        <taxon>Unionoidea</taxon>
        <taxon>Unionidae</taxon>
        <taxon>Ambleminae</taxon>
        <taxon>Lampsilini</taxon>
        <taxon>Potamilus</taxon>
    </lineage>
</organism>
<dbReference type="SUPFAM" id="SSF52087">
    <property type="entry name" value="CRAL/TRIO domain"/>
    <property type="match status" value="1"/>
</dbReference>
<name>A0AAE0TE82_9BIVA</name>
<accession>A0AAE0TE82</accession>
<evidence type="ECO:0000259" key="1">
    <source>
        <dbReference type="PROSITE" id="PS50191"/>
    </source>
</evidence>
<dbReference type="InterPro" id="IPR036865">
    <property type="entry name" value="CRAL-TRIO_dom_sf"/>
</dbReference>
<comment type="caution">
    <text evidence="2">The sequence shown here is derived from an EMBL/GenBank/DDBJ whole genome shotgun (WGS) entry which is preliminary data.</text>
</comment>
<dbReference type="InterPro" id="IPR001251">
    <property type="entry name" value="CRAL-TRIO_dom"/>
</dbReference>
<evidence type="ECO:0000313" key="2">
    <source>
        <dbReference type="EMBL" id="KAK3608709.1"/>
    </source>
</evidence>
<reference evidence="2" key="1">
    <citation type="journal article" date="2021" name="Genome Biol. Evol.">
        <title>A High-Quality Reference Genome for a Parasitic Bivalve with Doubly Uniparental Inheritance (Bivalvia: Unionida).</title>
        <authorList>
            <person name="Smith C.H."/>
        </authorList>
    </citation>
    <scope>NUCLEOTIDE SEQUENCE</scope>
    <source>
        <strain evidence="2">CHS0354</strain>
    </source>
</reference>
<dbReference type="GO" id="GO:1902936">
    <property type="term" value="F:phosphatidylinositol bisphosphate binding"/>
    <property type="evidence" value="ECO:0007669"/>
    <property type="project" value="TreeGrafter"/>
</dbReference>
<dbReference type="PANTHER" id="PTHR10174">
    <property type="entry name" value="ALPHA-TOCOPHEROL TRANSFER PROTEIN-RELATED"/>
    <property type="match status" value="1"/>
</dbReference>
<dbReference type="Proteomes" id="UP001195483">
    <property type="component" value="Unassembled WGS sequence"/>
</dbReference>
<dbReference type="CDD" id="cd00170">
    <property type="entry name" value="SEC14"/>
    <property type="match status" value="1"/>
</dbReference>
<dbReference type="PROSITE" id="PS50191">
    <property type="entry name" value="CRAL_TRIO"/>
    <property type="match status" value="1"/>
</dbReference>
<protein>
    <recommendedName>
        <fullName evidence="1">CRAL-TRIO domain-containing protein</fullName>
    </recommendedName>
</protein>
<proteinExistence type="predicted"/>
<dbReference type="PRINTS" id="PR00180">
    <property type="entry name" value="CRETINALDHBP"/>
</dbReference>
<dbReference type="GO" id="GO:0016020">
    <property type="term" value="C:membrane"/>
    <property type="evidence" value="ECO:0007669"/>
    <property type="project" value="TreeGrafter"/>
</dbReference>
<dbReference type="Gene3D" id="3.40.525.10">
    <property type="entry name" value="CRAL-TRIO lipid binding domain"/>
    <property type="match status" value="1"/>
</dbReference>
<gene>
    <name evidence="2" type="ORF">CHS0354_018186</name>
</gene>
<evidence type="ECO:0000313" key="3">
    <source>
        <dbReference type="Proteomes" id="UP001195483"/>
    </source>
</evidence>
<sequence length="193" mass="21837">MLCDENVQVNGLVFLMDFTGSTIKLQSWMGLENTRKLMDLVQVSLELENTWKLMGLLQVSLGLGNTWELMGLMQVSLRLEKTMKLVDLLQVSLAMEKTRKVMHILQKAYPARIKQINYYNTGAVFEAVFGLIRPFLSEKISNRIKIHGQSMVSVYEQIDMSVLPDEYLPDDYKGPSAGSIKDIVGQCNLIGTE</sequence>
<keyword evidence="3" id="KW-1185">Reference proteome</keyword>